<dbReference type="EMBL" id="LS974622">
    <property type="protein sequence ID" value="CAG7870699.1"/>
    <property type="molecule type" value="Genomic_DNA"/>
</dbReference>
<dbReference type="AlphaFoldDB" id="A0A8D9DAK4"/>
<feature type="compositionally biased region" description="Polar residues" evidence="1">
    <location>
        <begin position="46"/>
        <end position="57"/>
    </location>
</feature>
<sequence>MCTDGRPQTSYTHGQTQTATDVLCVLTDSHGRHVPKQSMGRASVLSPRTNPRTSCVC</sequence>
<reference evidence="2 3" key="1">
    <citation type="submission" date="2021-07" db="EMBL/GenBank/DDBJ databases">
        <authorList>
            <consortium name="Genoscope - CEA"/>
            <person name="William W."/>
        </authorList>
    </citation>
    <scope>NUCLEOTIDE SEQUENCE [LARGE SCALE GENOMIC DNA]</scope>
</reference>
<accession>A0A8D9DAK4</accession>
<evidence type="ECO:0000256" key="1">
    <source>
        <dbReference type="SAM" id="MobiDB-lite"/>
    </source>
</evidence>
<name>A0A8D9DAK4_BRACM</name>
<feature type="region of interest" description="Disordered" evidence="1">
    <location>
        <begin position="32"/>
        <end position="57"/>
    </location>
</feature>
<dbReference type="Proteomes" id="UP000694005">
    <property type="component" value="Chromosome A06"/>
</dbReference>
<evidence type="ECO:0000313" key="3">
    <source>
        <dbReference type="Proteomes" id="UP000694005"/>
    </source>
</evidence>
<protein>
    <submittedName>
        <fullName evidence="2">Uncharacterized protein</fullName>
    </submittedName>
</protein>
<organism evidence="2 3">
    <name type="scientific">Brassica campestris</name>
    <name type="common">Field mustard</name>
    <dbReference type="NCBI Taxonomy" id="3711"/>
    <lineage>
        <taxon>Eukaryota</taxon>
        <taxon>Viridiplantae</taxon>
        <taxon>Streptophyta</taxon>
        <taxon>Embryophyta</taxon>
        <taxon>Tracheophyta</taxon>
        <taxon>Spermatophyta</taxon>
        <taxon>Magnoliopsida</taxon>
        <taxon>eudicotyledons</taxon>
        <taxon>Gunneridae</taxon>
        <taxon>Pentapetalae</taxon>
        <taxon>rosids</taxon>
        <taxon>malvids</taxon>
        <taxon>Brassicales</taxon>
        <taxon>Brassicaceae</taxon>
        <taxon>Brassiceae</taxon>
        <taxon>Brassica</taxon>
    </lineage>
</organism>
<gene>
    <name evidence="2" type="ORF">BRAPAZ1V2_A06P29390.2</name>
</gene>
<proteinExistence type="predicted"/>
<dbReference type="Gramene" id="A06p29390.2_BraZ1">
    <property type="protein sequence ID" value="A06p29390.2_BraZ1.CDS"/>
    <property type="gene ID" value="A06g29390.2_BraZ1"/>
</dbReference>
<evidence type="ECO:0000313" key="2">
    <source>
        <dbReference type="EMBL" id="CAG7870699.1"/>
    </source>
</evidence>